<dbReference type="OrthoDB" id="5291872at2"/>
<evidence type="ECO:0000256" key="1">
    <source>
        <dbReference type="ARBA" id="ARBA00009437"/>
    </source>
</evidence>
<keyword evidence="4" id="KW-0804">Transcription</keyword>
<evidence type="ECO:0000313" key="7">
    <source>
        <dbReference type="Proteomes" id="UP000010074"/>
    </source>
</evidence>
<evidence type="ECO:0000313" key="6">
    <source>
        <dbReference type="EMBL" id="AFY02516.1"/>
    </source>
</evidence>
<gene>
    <name evidence="6" type="ORF">Bdt_2835</name>
</gene>
<dbReference type="Pfam" id="PF00126">
    <property type="entry name" value="HTH_1"/>
    <property type="match status" value="1"/>
</dbReference>
<dbReference type="PRINTS" id="PR00039">
    <property type="entry name" value="HTHLYSR"/>
</dbReference>
<dbReference type="Gene3D" id="3.40.190.290">
    <property type="match status" value="1"/>
</dbReference>
<dbReference type="HOGENOM" id="CLU_039613_16_1_7"/>
<dbReference type="SUPFAM" id="SSF46785">
    <property type="entry name" value="Winged helix' DNA-binding domain"/>
    <property type="match status" value="1"/>
</dbReference>
<dbReference type="SUPFAM" id="SSF53850">
    <property type="entry name" value="Periplasmic binding protein-like II"/>
    <property type="match status" value="1"/>
</dbReference>
<reference evidence="6 7" key="1">
    <citation type="journal article" date="2012" name="BMC Genomics">
        <title>Genome analysis of a simultaneously predatory and prey-independent, novel Bdellovibrio bacteriovorus from the River Tiber, supports in silico predictions of both ancient and recent lateral gene transfer from diverse bacteria.</title>
        <authorList>
            <person name="Hobley L."/>
            <person name="Lerner T.R."/>
            <person name="Williams L.E."/>
            <person name="Lambert C."/>
            <person name="Till R."/>
            <person name="Milner D.S."/>
            <person name="Basford S.M."/>
            <person name="Capeness M.J."/>
            <person name="Fenton A.K."/>
            <person name="Atterbury R.J."/>
            <person name="Harris M.A."/>
            <person name="Sockett R.E."/>
        </authorList>
    </citation>
    <scope>NUCLEOTIDE SEQUENCE [LARGE SCALE GENOMIC DNA]</scope>
    <source>
        <strain evidence="6 7">Tiberius</strain>
    </source>
</reference>
<dbReference type="PROSITE" id="PS50931">
    <property type="entry name" value="HTH_LYSR"/>
    <property type="match status" value="1"/>
</dbReference>
<protein>
    <recommendedName>
        <fullName evidence="5">HTH lysR-type domain-containing protein</fullName>
    </recommendedName>
</protein>
<organism evidence="6 7">
    <name type="scientific">Bdellovibrio bacteriovorus str. Tiberius</name>
    <dbReference type="NCBI Taxonomy" id="1069642"/>
    <lineage>
        <taxon>Bacteria</taxon>
        <taxon>Pseudomonadati</taxon>
        <taxon>Bdellovibrionota</taxon>
        <taxon>Bdellovibrionia</taxon>
        <taxon>Bdellovibrionales</taxon>
        <taxon>Pseudobdellovibrionaceae</taxon>
        <taxon>Bdellovibrio</taxon>
    </lineage>
</organism>
<dbReference type="Gene3D" id="1.10.10.10">
    <property type="entry name" value="Winged helix-like DNA-binding domain superfamily/Winged helix DNA-binding domain"/>
    <property type="match status" value="1"/>
</dbReference>
<proteinExistence type="inferred from homology"/>
<dbReference type="RefSeq" id="WP_015091943.1">
    <property type="nucleotide sequence ID" value="NC_019567.1"/>
</dbReference>
<accession>K7YRM3</accession>
<keyword evidence="3" id="KW-0238">DNA-binding</keyword>
<dbReference type="Proteomes" id="UP000010074">
    <property type="component" value="Chromosome"/>
</dbReference>
<dbReference type="InterPro" id="IPR000847">
    <property type="entry name" value="LysR_HTH_N"/>
</dbReference>
<evidence type="ECO:0000256" key="4">
    <source>
        <dbReference type="ARBA" id="ARBA00023163"/>
    </source>
</evidence>
<dbReference type="GO" id="GO:0003677">
    <property type="term" value="F:DNA binding"/>
    <property type="evidence" value="ECO:0007669"/>
    <property type="project" value="UniProtKB-KW"/>
</dbReference>
<comment type="similarity">
    <text evidence="1">Belongs to the LysR transcriptional regulatory family.</text>
</comment>
<dbReference type="PANTHER" id="PTHR30537:SF5">
    <property type="entry name" value="HTH-TYPE TRANSCRIPTIONAL ACTIVATOR TTDR-RELATED"/>
    <property type="match status" value="1"/>
</dbReference>
<dbReference type="KEGG" id="bbat:Bdt_2835"/>
<dbReference type="EMBL" id="CP002930">
    <property type="protein sequence ID" value="AFY02516.1"/>
    <property type="molecule type" value="Genomic_DNA"/>
</dbReference>
<dbReference type="Pfam" id="PF03466">
    <property type="entry name" value="LysR_substrate"/>
    <property type="match status" value="1"/>
</dbReference>
<sequence>MDRNQLDGLLALKLVAEKRNFTAAAKELGVSPPAISKMIKQLEQRLGTTLLTRTARSTSPTEAGEAFLSQAAPALEHILTAMKEVGSLGGKPTGKLRLNVPTMIYPNYLKKIIASFTKKYPDVSVEVCLENAATDIFARGFDAGIRVSDILAKDLVAIKLFGPIRFVVVGSPKYLDKMGRPKHPKELLSHNCIRVGVGERIYGNWEFESRGKALRVEVKGSLIMNDSILALDAAIDGTGLLYITEDAVSDKLNSGKLEVVLNQFAPTSSGYYLYFPQRSQVHPKLRVFIEHLKSFPIE</sequence>
<dbReference type="InterPro" id="IPR036390">
    <property type="entry name" value="WH_DNA-bd_sf"/>
</dbReference>
<dbReference type="InterPro" id="IPR005119">
    <property type="entry name" value="LysR_subst-bd"/>
</dbReference>
<name>K7YRM3_BDEBC</name>
<dbReference type="PATRIC" id="fig|1069642.3.peg.2807"/>
<dbReference type="STRING" id="1069642.Bdt_2835"/>
<dbReference type="AlphaFoldDB" id="K7YRM3"/>
<evidence type="ECO:0000256" key="2">
    <source>
        <dbReference type="ARBA" id="ARBA00023015"/>
    </source>
</evidence>
<keyword evidence="2" id="KW-0805">Transcription regulation</keyword>
<dbReference type="InterPro" id="IPR036388">
    <property type="entry name" value="WH-like_DNA-bd_sf"/>
</dbReference>
<evidence type="ECO:0000259" key="5">
    <source>
        <dbReference type="PROSITE" id="PS50931"/>
    </source>
</evidence>
<dbReference type="GO" id="GO:0003700">
    <property type="term" value="F:DNA-binding transcription factor activity"/>
    <property type="evidence" value="ECO:0007669"/>
    <property type="project" value="InterPro"/>
</dbReference>
<evidence type="ECO:0000256" key="3">
    <source>
        <dbReference type="ARBA" id="ARBA00023125"/>
    </source>
</evidence>
<dbReference type="InterPro" id="IPR058163">
    <property type="entry name" value="LysR-type_TF_proteobact-type"/>
</dbReference>
<dbReference type="FunFam" id="1.10.10.10:FF:000001">
    <property type="entry name" value="LysR family transcriptional regulator"/>
    <property type="match status" value="1"/>
</dbReference>
<feature type="domain" description="HTH lysR-type" evidence="5">
    <location>
        <begin position="1"/>
        <end position="61"/>
    </location>
</feature>
<dbReference type="PANTHER" id="PTHR30537">
    <property type="entry name" value="HTH-TYPE TRANSCRIPTIONAL REGULATOR"/>
    <property type="match status" value="1"/>
</dbReference>